<keyword evidence="1" id="KW-0472">Membrane</keyword>
<evidence type="ECO:0008006" key="4">
    <source>
        <dbReference type="Google" id="ProtNLM"/>
    </source>
</evidence>
<evidence type="ECO:0000313" key="3">
    <source>
        <dbReference type="Proteomes" id="UP000214880"/>
    </source>
</evidence>
<dbReference type="OrthoDB" id="1680833at2"/>
<name>A0A1G9LEJ8_9FIRM</name>
<dbReference type="RefSeq" id="WP_092067623.1">
    <property type="nucleotide sequence ID" value="NZ_FNHB01000001.1"/>
</dbReference>
<dbReference type="STRING" id="146817.SAMN04488502_101325"/>
<evidence type="ECO:0000313" key="2">
    <source>
        <dbReference type="EMBL" id="SDL60370.1"/>
    </source>
</evidence>
<dbReference type="AlphaFoldDB" id="A0A1G9LEJ8"/>
<sequence length="182" mass="20067">MGFWSVIKRRSGNQQGATLAELMIWLVLTVLLMTGVAQLLATSLTGWRMINSQTTLQQTVRFSVDSIVRDTQFARGIILDHNRLTVITNKYGKKDQRITYTYDTGARPHVLRRNKNDGSGAQPMTGGNSNASLTISDCRFTVLAAGRNGQPRTVEIVVTARDSDTGRQFTLQTAVTGRLVPP</sequence>
<keyword evidence="3" id="KW-1185">Reference proteome</keyword>
<dbReference type="Proteomes" id="UP000214880">
    <property type="component" value="Unassembled WGS sequence"/>
</dbReference>
<dbReference type="EMBL" id="FNHB01000001">
    <property type="protein sequence ID" value="SDL60370.1"/>
    <property type="molecule type" value="Genomic_DNA"/>
</dbReference>
<protein>
    <recommendedName>
        <fullName evidence="4">Prepilin-type N-terminal cleavage/methylation domain-containing protein</fullName>
    </recommendedName>
</protein>
<keyword evidence="1" id="KW-0812">Transmembrane</keyword>
<reference evidence="2 3" key="1">
    <citation type="submission" date="2016-10" db="EMBL/GenBank/DDBJ databases">
        <authorList>
            <person name="de Groot N.N."/>
        </authorList>
    </citation>
    <scope>NUCLEOTIDE SEQUENCE [LARGE SCALE GENOMIC DNA]</scope>
    <source>
        <strain evidence="2 3">DSM 1736</strain>
    </source>
</reference>
<keyword evidence="1" id="KW-1133">Transmembrane helix</keyword>
<feature type="transmembrane region" description="Helical" evidence="1">
    <location>
        <begin position="22"/>
        <end position="41"/>
    </location>
</feature>
<proteinExistence type="predicted"/>
<organism evidence="2 3">
    <name type="scientific">Dendrosporobacter quercicolus</name>
    <dbReference type="NCBI Taxonomy" id="146817"/>
    <lineage>
        <taxon>Bacteria</taxon>
        <taxon>Bacillati</taxon>
        <taxon>Bacillota</taxon>
        <taxon>Negativicutes</taxon>
        <taxon>Selenomonadales</taxon>
        <taxon>Sporomusaceae</taxon>
        <taxon>Dendrosporobacter</taxon>
    </lineage>
</organism>
<gene>
    <name evidence="2" type="ORF">SAMN04488502_101325</name>
</gene>
<evidence type="ECO:0000256" key="1">
    <source>
        <dbReference type="SAM" id="Phobius"/>
    </source>
</evidence>
<accession>A0A1G9LEJ8</accession>